<dbReference type="Proteomes" id="UP000265520">
    <property type="component" value="Unassembled WGS sequence"/>
</dbReference>
<accession>A0A392SD08</accession>
<keyword evidence="2" id="KW-1185">Reference proteome</keyword>
<feature type="non-terminal residue" evidence="1">
    <location>
        <position position="52"/>
    </location>
</feature>
<organism evidence="1 2">
    <name type="scientific">Trifolium medium</name>
    <dbReference type="NCBI Taxonomy" id="97028"/>
    <lineage>
        <taxon>Eukaryota</taxon>
        <taxon>Viridiplantae</taxon>
        <taxon>Streptophyta</taxon>
        <taxon>Embryophyta</taxon>
        <taxon>Tracheophyta</taxon>
        <taxon>Spermatophyta</taxon>
        <taxon>Magnoliopsida</taxon>
        <taxon>eudicotyledons</taxon>
        <taxon>Gunneridae</taxon>
        <taxon>Pentapetalae</taxon>
        <taxon>rosids</taxon>
        <taxon>fabids</taxon>
        <taxon>Fabales</taxon>
        <taxon>Fabaceae</taxon>
        <taxon>Papilionoideae</taxon>
        <taxon>50 kb inversion clade</taxon>
        <taxon>NPAAA clade</taxon>
        <taxon>Hologalegina</taxon>
        <taxon>IRL clade</taxon>
        <taxon>Trifolieae</taxon>
        <taxon>Trifolium</taxon>
    </lineage>
</organism>
<comment type="caution">
    <text evidence="1">The sequence shown here is derived from an EMBL/GenBank/DDBJ whole genome shotgun (WGS) entry which is preliminary data.</text>
</comment>
<dbReference type="EMBL" id="LXQA010362920">
    <property type="protein sequence ID" value="MCI46801.1"/>
    <property type="molecule type" value="Genomic_DNA"/>
</dbReference>
<evidence type="ECO:0000313" key="1">
    <source>
        <dbReference type="EMBL" id="MCI46801.1"/>
    </source>
</evidence>
<proteinExistence type="predicted"/>
<evidence type="ECO:0000313" key="2">
    <source>
        <dbReference type="Proteomes" id="UP000265520"/>
    </source>
</evidence>
<protein>
    <submittedName>
        <fullName evidence="1">Uncharacterized protein</fullName>
    </submittedName>
</protein>
<sequence length="52" mass="5900">MQRPLARRSSNSAAERERELRLNIGLEFEDNGVGVEARVVFGDDVDLGLERR</sequence>
<name>A0A392SD08_9FABA</name>
<reference evidence="1 2" key="1">
    <citation type="journal article" date="2018" name="Front. Plant Sci.">
        <title>Red Clover (Trifolium pratense) and Zigzag Clover (T. medium) - A Picture of Genomic Similarities and Differences.</title>
        <authorList>
            <person name="Dluhosova J."/>
            <person name="Istvanek J."/>
            <person name="Nedelnik J."/>
            <person name="Repkova J."/>
        </authorList>
    </citation>
    <scope>NUCLEOTIDE SEQUENCE [LARGE SCALE GENOMIC DNA]</scope>
    <source>
        <strain evidence="2">cv. 10/8</strain>
        <tissue evidence="1">Leaf</tissue>
    </source>
</reference>
<dbReference type="AlphaFoldDB" id="A0A392SD08"/>